<dbReference type="KEGG" id="oro:101376137"/>
<dbReference type="RefSeq" id="XP_004399356.1">
    <property type="nucleotide sequence ID" value="XM_004399299.1"/>
</dbReference>
<organism evidence="2 3">
    <name type="scientific">Odobenus rosmarus divergens</name>
    <name type="common">Pacific walrus</name>
    <dbReference type="NCBI Taxonomy" id="9708"/>
    <lineage>
        <taxon>Eukaryota</taxon>
        <taxon>Metazoa</taxon>
        <taxon>Chordata</taxon>
        <taxon>Craniata</taxon>
        <taxon>Vertebrata</taxon>
        <taxon>Euteleostomi</taxon>
        <taxon>Mammalia</taxon>
        <taxon>Eutheria</taxon>
        <taxon>Laurasiatheria</taxon>
        <taxon>Carnivora</taxon>
        <taxon>Caniformia</taxon>
        <taxon>Pinnipedia</taxon>
        <taxon>Odobenidae</taxon>
        <taxon>Odobenus</taxon>
    </lineage>
</organism>
<protein>
    <submittedName>
        <fullName evidence="3">Uncharacterized protein LOC101376137</fullName>
    </submittedName>
</protein>
<evidence type="ECO:0000313" key="2">
    <source>
        <dbReference type="Proteomes" id="UP000245340"/>
    </source>
</evidence>
<name>A0A2U3VVA8_ODORO</name>
<gene>
    <name evidence="3" type="primary">LOC101376137</name>
</gene>
<dbReference type="InterPro" id="IPR040261">
    <property type="entry name" value="FAM240"/>
</dbReference>
<dbReference type="Proteomes" id="UP000245340">
    <property type="component" value="Unplaced"/>
</dbReference>
<dbReference type="GeneID" id="101376137"/>
<accession>A0A2U3VVA8</accession>
<dbReference type="OrthoDB" id="8880235at2759"/>
<feature type="region of interest" description="Disordered" evidence="1">
    <location>
        <begin position="287"/>
        <end position="310"/>
    </location>
</feature>
<dbReference type="PANTHER" id="PTHR40387">
    <property type="entry name" value="PROTEIN FAM240B"/>
    <property type="match status" value="1"/>
</dbReference>
<dbReference type="InParanoid" id="A0A2U3VVA8"/>
<feature type="compositionally biased region" description="Polar residues" evidence="1">
    <location>
        <begin position="183"/>
        <end position="199"/>
    </location>
</feature>
<evidence type="ECO:0000313" key="3">
    <source>
        <dbReference type="RefSeq" id="XP_004399356.1"/>
    </source>
</evidence>
<sequence>MRYQRPALARSSRASGRASLHRHPFIRIWRGMNKQYVRREVFCGNTCHELKRFWEREILKQTYYRESEEYRLGRSALRKLREEWRQRLEAKLRLRNNPDEPEKRANLLIPLTRVLLGHGTIGPSRASPPLARALLASALPPLGPPAPPWISVQSHGAICQDTALPSCPEHTDGECLLDSFASSEQDPMQDGTQGTQTAPRSPRSPFPGGIGKDHWEDTISTKNNHPTAITWPPLGISCSGSSTLQQISAWRHLLDQPHCCQPQIQAPEDRAGVALCCRSENRLRLSMKRNPPPPASRLSGPGSATDPAALGVSRDPVLRLQLSWWWTRPSDGGWGHPGECELQGELTDPEGVGLEHRANSGPP</sequence>
<evidence type="ECO:0000256" key="1">
    <source>
        <dbReference type="SAM" id="MobiDB-lite"/>
    </source>
</evidence>
<feature type="compositionally biased region" description="Basic and acidic residues" evidence="1">
    <location>
        <begin position="353"/>
        <end position="363"/>
    </location>
</feature>
<feature type="region of interest" description="Disordered" evidence="1">
    <location>
        <begin position="183"/>
        <end position="226"/>
    </location>
</feature>
<keyword evidence="2" id="KW-1185">Reference proteome</keyword>
<reference evidence="3" key="1">
    <citation type="submission" date="2025-08" db="UniProtKB">
        <authorList>
            <consortium name="RefSeq"/>
        </authorList>
    </citation>
    <scope>IDENTIFICATION</scope>
</reference>
<dbReference type="AlphaFoldDB" id="A0A2U3VVA8"/>
<proteinExistence type="predicted"/>
<dbReference type="PANTHER" id="PTHR40387:SF3">
    <property type="entry name" value="PROTEIN FAM240A"/>
    <property type="match status" value="1"/>
</dbReference>
<feature type="region of interest" description="Disordered" evidence="1">
    <location>
        <begin position="336"/>
        <end position="363"/>
    </location>
</feature>
<dbReference type="CTD" id="100132146"/>